<accession>A0AAN8QJF4</accession>
<comment type="caution">
    <text evidence="3">The sequence shown here is derived from an EMBL/GenBank/DDBJ whole genome shotgun (WGS) entry which is preliminary data.</text>
</comment>
<name>A0AAN8QJF4_9TELE</name>
<dbReference type="EMBL" id="JAGTTL010000019">
    <property type="protein sequence ID" value="KAK6308149.1"/>
    <property type="molecule type" value="Genomic_DNA"/>
</dbReference>
<protein>
    <recommendedName>
        <fullName evidence="2">TTI1 C-terminal TPR domain-containing protein</fullName>
    </recommendedName>
</protein>
<feature type="domain" description="TTI1 C-terminal TPR" evidence="2">
    <location>
        <begin position="4"/>
        <end position="115"/>
    </location>
</feature>
<reference evidence="3 4" key="1">
    <citation type="submission" date="2021-04" db="EMBL/GenBank/DDBJ databases">
        <authorList>
            <person name="De Guttry C."/>
            <person name="Zahm M."/>
            <person name="Klopp C."/>
            <person name="Cabau C."/>
            <person name="Louis A."/>
            <person name="Berthelot C."/>
            <person name="Parey E."/>
            <person name="Roest Crollius H."/>
            <person name="Montfort J."/>
            <person name="Robinson-Rechavi M."/>
            <person name="Bucao C."/>
            <person name="Bouchez O."/>
            <person name="Gislard M."/>
            <person name="Lluch J."/>
            <person name="Milhes M."/>
            <person name="Lampietro C."/>
            <person name="Lopez Roques C."/>
            <person name="Donnadieu C."/>
            <person name="Braasch I."/>
            <person name="Desvignes T."/>
            <person name="Postlethwait J."/>
            <person name="Bobe J."/>
            <person name="Wedekind C."/>
            <person name="Guiguen Y."/>
        </authorList>
    </citation>
    <scope>NUCLEOTIDE SEQUENCE [LARGE SCALE GENOMIC DNA]</scope>
    <source>
        <strain evidence="3">Cs_M1</strain>
        <tissue evidence="3">Blood</tissue>
    </source>
</reference>
<evidence type="ECO:0000259" key="2">
    <source>
        <dbReference type="Pfam" id="PF24181"/>
    </source>
</evidence>
<evidence type="ECO:0000256" key="1">
    <source>
        <dbReference type="SAM" id="MobiDB-lite"/>
    </source>
</evidence>
<gene>
    <name evidence="3" type="ORF">J4Q44_G00214200</name>
</gene>
<evidence type="ECO:0000313" key="3">
    <source>
        <dbReference type="EMBL" id="KAK6308149.1"/>
    </source>
</evidence>
<dbReference type="Pfam" id="PF24181">
    <property type="entry name" value="TPR_TTI1_C"/>
    <property type="match status" value="2"/>
</dbReference>
<dbReference type="PANTHER" id="PTHR18460">
    <property type="entry name" value="TEL2 INTERACTING PROTEIN 1 TTI1 FAMILY MEMBER"/>
    <property type="match status" value="1"/>
</dbReference>
<dbReference type="InterPro" id="IPR052587">
    <property type="entry name" value="TELO2-interacting_protein_1"/>
</dbReference>
<dbReference type="InterPro" id="IPR057567">
    <property type="entry name" value="TPR_TTI1_C"/>
</dbReference>
<organism evidence="3 4">
    <name type="scientific">Coregonus suidteri</name>
    <dbReference type="NCBI Taxonomy" id="861788"/>
    <lineage>
        <taxon>Eukaryota</taxon>
        <taxon>Metazoa</taxon>
        <taxon>Chordata</taxon>
        <taxon>Craniata</taxon>
        <taxon>Vertebrata</taxon>
        <taxon>Euteleostomi</taxon>
        <taxon>Actinopterygii</taxon>
        <taxon>Neopterygii</taxon>
        <taxon>Teleostei</taxon>
        <taxon>Protacanthopterygii</taxon>
        <taxon>Salmoniformes</taxon>
        <taxon>Salmonidae</taxon>
        <taxon>Coregoninae</taxon>
        <taxon>Coregonus</taxon>
    </lineage>
</organism>
<dbReference type="AlphaFoldDB" id="A0AAN8QJF4"/>
<dbReference type="Proteomes" id="UP001356427">
    <property type="component" value="Unassembled WGS sequence"/>
</dbReference>
<dbReference type="PANTHER" id="PTHR18460:SF3">
    <property type="entry name" value="TELO2-INTERACTING PROTEIN 1 HOMOLOG"/>
    <property type="match status" value="1"/>
</dbReference>
<feature type="domain" description="TTI1 C-terminal TPR" evidence="2">
    <location>
        <begin position="135"/>
        <end position="168"/>
    </location>
</feature>
<proteinExistence type="predicted"/>
<keyword evidence="4" id="KW-1185">Reference proteome</keyword>
<sequence length="181" mass="19840">MCASFSRTTTKKELAEGIGAEEEECTEHPEIPPPMDFEEDMEGPDVKAELPAHLTIAKDVMERCIHLLSDLRLKVLDVLELCVCVLSEKENELLPMAHRCWPALLLRLTADCPPILQGTVHTGGNLLRFPEEEGLQLAVLQGLGALCLRLDLGDSDLDAVTEACLPYHPNCKRPVSVSSGT</sequence>
<evidence type="ECO:0000313" key="4">
    <source>
        <dbReference type="Proteomes" id="UP001356427"/>
    </source>
</evidence>
<feature type="region of interest" description="Disordered" evidence="1">
    <location>
        <begin position="1"/>
        <end position="39"/>
    </location>
</feature>
<dbReference type="GO" id="GO:0005737">
    <property type="term" value="C:cytoplasm"/>
    <property type="evidence" value="ECO:0007669"/>
    <property type="project" value="TreeGrafter"/>
</dbReference>